<reference evidence="1 2" key="1">
    <citation type="journal article" date="2012" name="J. Bacteriol.">
        <title>Genome sequence of the cycloprodigiosin-producing bacterial strain Pseudoalteromonas rubra ATCC 29570(T).</title>
        <authorList>
            <person name="Xie B.B."/>
            <person name="Shu Y.L."/>
            <person name="Qin Q.L."/>
            <person name="Rong J.C."/>
            <person name="Zhang X.Y."/>
            <person name="Chen X.L."/>
            <person name="Zhou B.C."/>
            <person name="Zhang Y.Z."/>
        </authorList>
    </citation>
    <scope>NUCLEOTIDE SEQUENCE [LARGE SCALE GENOMIC DNA]</scope>
    <source>
        <strain evidence="1 2">DSM 6842</strain>
    </source>
</reference>
<comment type="caution">
    <text evidence="1">The sequence shown here is derived from an EMBL/GenBank/DDBJ whole genome shotgun (WGS) entry which is preliminary data.</text>
</comment>
<name>A0A8T0C268_9GAMM</name>
<organism evidence="1 2">
    <name type="scientific">Pseudoalteromonas rubra</name>
    <dbReference type="NCBI Taxonomy" id="43658"/>
    <lineage>
        <taxon>Bacteria</taxon>
        <taxon>Pseudomonadati</taxon>
        <taxon>Pseudomonadota</taxon>
        <taxon>Gammaproteobacteria</taxon>
        <taxon>Alteromonadales</taxon>
        <taxon>Pseudoalteromonadaceae</taxon>
        <taxon>Pseudoalteromonas</taxon>
    </lineage>
</organism>
<sequence>MDRVLDLYSKLFDLCSGLVGLCSKLFDLFFFVTGGQVRVATGALRQAADQPCLC</sequence>
<gene>
    <name evidence="1" type="ORF">PRUB_b0625</name>
</gene>
<dbReference type="EMBL" id="AHCD03000044">
    <property type="protein sequence ID" value="KAF7781417.1"/>
    <property type="molecule type" value="Genomic_DNA"/>
</dbReference>
<evidence type="ECO:0000313" key="2">
    <source>
        <dbReference type="Proteomes" id="UP000016480"/>
    </source>
</evidence>
<dbReference type="Proteomes" id="UP000016480">
    <property type="component" value="Unassembled WGS sequence"/>
</dbReference>
<evidence type="ECO:0000313" key="1">
    <source>
        <dbReference type="EMBL" id="KAF7781417.1"/>
    </source>
</evidence>
<proteinExistence type="predicted"/>
<accession>A0A8T0C268</accession>
<protein>
    <submittedName>
        <fullName evidence="1">Uncharacterized protein</fullName>
    </submittedName>
</protein>
<dbReference type="AlphaFoldDB" id="A0A8T0C268"/>